<evidence type="ECO:0000259" key="1">
    <source>
        <dbReference type="PROSITE" id="PS51340"/>
    </source>
</evidence>
<dbReference type="Pfam" id="PF03476">
    <property type="entry name" value="MOSC_N"/>
    <property type="match status" value="1"/>
</dbReference>
<dbReference type="SUPFAM" id="SSF141673">
    <property type="entry name" value="MOSC N-terminal domain-like"/>
    <property type="match status" value="1"/>
</dbReference>
<feature type="domain" description="MOSC" evidence="1">
    <location>
        <begin position="169"/>
        <end position="325"/>
    </location>
</feature>
<accession>A0A430M8X4</accession>
<dbReference type="InterPro" id="IPR005303">
    <property type="entry name" value="MOCOS_middle"/>
</dbReference>
<dbReference type="AlphaFoldDB" id="A0A430M8X4"/>
<comment type="caution">
    <text evidence="2">The sequence shown here is derived from an EMBL/GenBank/DDBJ whole genome shotgun (WGS) entry which is preliminary data.</text>
</comment>
<protein>
    <recommendedName>
        <fullName evidence="1">MOSC domain-containing protein</fullName>
    </recommendedName>
</protein>
<dbReference type="PROSITE" id="PS51340">
    <property type="entry name" value="MOSC"/>
    <property type="match status" value="1"/>
</dbReference>
<proteinExistence type="predicted"/>
<dbReference type="GO" id="GO:0003824">
    <property type="term" value="F:catalytic activity"/>
    <property type="evidence" value="ECO:0007669"/>
    <property type="project" value="InterPro"/>
</dbReference>
<dbReference type="Pfam" id="PF03473">
    <property type="entry name" value="MOSC"/>
    <property type="match status" value="1"/>
</dbReference>
<dbReference type="PANTHER" id="PTHR14237:SF34">
    <property type="entry name" value="MOSC DOMAIN PROTEIN (AFU_ORTHOLOGUE AFUA_2G07820)"/>
    <property type="match status" value="1"/>
</dbReference>
<dbReference type="Proteomes" id="UP000287124">
    <property type="component" value="Unassembled WGS sequence"/>
</dbReference>
<dbReference type="InterPro" id="IPR005302">
    <property type="entry name" value="MoCF_Sase_C"/>
</dbReference>
<dbReference type="EMBL" id="MIKF01000007">
    <property type="protein sequence ID" value="RTE84412.1"/>
    <property type="molecule type" value="Genomic_DNA"/>
</dbReference>
<sequence>MKISQLYTYPVKSLREVRMSEAEIAKHGFAYDRRFMLLKVVMDGDSESGQALKNMHIPAFPELSRFLVDMRLPEDEDDVGEFTVSWSKPGSDYDEARSLTVPLSPDVADLEPIEVDMHGSPTKAYNMGSEYNDWFSSCLDYPIIFAYIGPYQRRVLMSTTPIRPPKPTGWLSSIMTYALGTGMPTEHVAFADGAHFLVCSETSLIEASSRLPDGQEMDMTKFRPSIVVAGADKAWEEDFWHEIQIGDIKIVLAQNCGRCKSINIDYVTGAPGKGESGKIMARLAKDRRVDKGNKWHPVFGRYGFLAPGSPGIGMSLAVGDEVQVTKRGTEHTKFGRDEETWRVERSYTNCIRQIGQVWQPIDLV</sequence>
<dbReference type="GO" id="GO:0030170">
    <property type="term" value="F:pyridoxal phosphate binding"/>
    <property type="evidence" value="ECO:0007669"/>
    <property type="project" value="InterPro"/>
</dbReference>
<name>A0A430M8X4_9HYPO</name>
<keyword evidence="3" id="KW-1185">Reference proteome</keyword>
<organism evidence="2 3">
    <name type="scientific">Fusarium euwallaceae</name>
    <dbReference type="NCBI Taxonomy" id="1147111"/>
    <lineage>
        <taxon>Eukaryota</taxon>
        <taxon>Fungi</taxon>
        <taxon>Dikarya</taxon>
        <taxon>Ascomycota</taxon>
        <taxon>Pezizomycotina</taxon>
        <taxon>Sordariomycetes</taxon>
        <taxon>Hypocreomycetidae</taxon>
        <taxon>Hypocreales</taxon>
        <taxon>Nectriaceae</taxon>
        <taxon>Fusarium</taxon>
        <taxon>Fusarium solani species complex</taxon>
    </lineage>
</organism>
<evidence type="ECO:0000313" key="2">
    <source>
        <dbReference type="EMBL" id="RTE84412.1"/>
    </source>
</evidence>
<gene>
    <name evidence="2" type="ORF">BHE90_000998</name>
</gene>
<dbReference type="GO" id="GO:0030151">
    <property type="term" value="F:molybdenum ion binding"/>
    <property type="evidence" value="ECO:0007669"/>
    <property type="project" value="InterPro"/>
</dbReference>
<reference evidence="2 3" key="1">
    <citation type="submission" date="2017-06" db="EMBL/GenBank/DDBJ databases">
        <title>Comparative genomic analysis of Ambrosia Fusariam Clade fungi.</title>
        <authorList>
            <person name="Stajich J.E."/>
            <person name="Carrillo J."/>
            <person name="Kijimoto T."/>
            <person name="Eskalen A."/>
            <person name="O'Donnell K."/>
            <person name="Kasson M."/>
        </authorList>
    </citation>
    <scope>NUCLEOTIDE SEQUENCE [LARGE SCALE GENOMIC DNA]</scope>
    <source>
        <strain evidence="2 3">UCR1854</strain>
    </source>
</reference>
<dbReference type="PANTHER" id="PTHR14237">
    <property type="entry name" value="MOLYBDOPTERIN COFACTOR SULFURASE MOSC"/>
    <property type="match status" value="1"/>
</dbReference>
<evidence type="ECO:0000313" key="3">
    <source>
        <dbReference type="Proteomes" id="UP000287124"/>
    </source>
</evidence>